<feature type="chain" id="PRO_5014452619" description="thioredoxin-dependent peroxiredoxin" evidence="8">
    <location>
        <begin position="39"/>
        <end position="179"/>
    </location>
</feature>
<dbReference type="SUPFAM" id="SSF52833">
    <property type="entry name" value="Thioredoxin-like"/>
    <property type="match status" value="1"/>
</dbReference>
<dbReference type="Pfam" id="PF00578">
    <property type="entry name" value="AhpC-TSA"/>
    <property type="match status" value="1"/>
</dbReference>
<dbReference type="GO" id="GO:0042744">
    <property type="term" value="P:hydrogen peroxide catabolic process"/>
    <property type="evidence" value="ECO:0007669"/>
    <property type="project" value="TreeGrafter"/>
</dbReference>
<dbReference type="Proteomes" id="UP000233160">
    <property type="component" value="Unassembled WGS sequence"/>
</dbReference>
<dbReference type="PANTHER" id="PTHR10681:SF171">
    <property type="entry name" value="PEROXIREDOXIN 4"/>
    <property type="match status" value="1"/>
</dbReference>
<keyword evidence="6" id="KW-0676">Redox-active center</keyword>
<evidence type="ECO:0000256" key="3">
    <source>
        <dbReference type="ARBA" id="ARBA00022559"/>
    </source>
</evidence>
<name>A0A2K6FZL9_PROCO</name>
<gene>
    <name evidence="10" type="primary">PRDX4</name>
</gene>
<evidence type="ECO:0000256" key="1">
    <source>
        <dbReference type="ARBA" id="ARBA00009796"/>
    </source>
</evidence>
<dbReference type="GO" id="GO:0033554">
    <property type="term" value="P:cellular response to stress"/>
    <property type="evidence" value="ECO:0007669"/>
    <property type="project" value="TreeGrafter"/>
</dbReference>
<feature type="signal peptide" evidence="8">
    <location>
        <begin position="1"/>
        <end position="38"/>
    </location>
</feature>
<keyword evidence="8" id="KW-0732">Signal</keyword>
<dbReference type="InterPro" id="IPR036249">
    <property type="entry name" value="Thioredoxin-like_sf"/>
</dbReference>
<dbReference type="PANTHER" id="PTHR10681">
    <property type="entry name" value="THIOREDOXIN PEROXIDASE"/>
    <property type="match status" value="1"/>
</dbReference>
<comment type="catalytic activity">
    <reaction evidence="7">
        <text>a hydroperoxide + [thioredoxin]-dithiol = an alcohol + [thioredoxin]-disulfide + H2O</text>
        <dbReference type="Rhea" id="RHEA:62620"/>
        <dbReference type="Rhea" id="RHEA-COMP:10698"/>
        <dbReference type="Rhea" id="RHEA-COMP:10700"/>
        <dbReference type="ChEBI" id="CHEBI:15377"/>
        <dbReference type="ChEBI" id="CHEBI:29950"/>
        <dbReference type="ChEBI" id="CHEBI:30879"/>
        <dbReference type="ChEBI" id="CHEBI:35924"/>
        <dbReference type="ChEBI" id="CHEBI:50058"/>
        <dbReference type="EC" id="1.11.1.24"/>
    </reaction>
</comment>
<dbReference type="InterPro" id="IPR000866">
    <property type="entry name" value="AhpC/TSA"/>
</dbReference>
<dbReference type="AlphaFoldDB" id="A0A2K6FZL9"/>
<sequence>MEAPLLLPAAMIPVPGRSRKFLLLSLLLFVLPTGPLQGLEAEERPRTRDEECHFYAGGQVYPGEASRVSVADHSLHLSKAKISKPAPYWEGTAVINGEFKELKLTDYRGKYLVFFFYPLDFTFVCPTEIIAFGDRIEEFRSINTEVVACSVDSQFTHLAWSEKEMDLLLNHGQITLNMI</sequence>
<keyword evidence="4" id="KW-0049">Antioxidant</keyword>
<evidence type="ECO:0000256" key="7">
    <source>
        <dbReference type="ARBA" id="ARBA00049091"/>
    </source>
</evidence>
<organism evidence="10 11">
    <name type="scientific">Propithecus coquereli</name>
    <name type="common">Coquerel's sifaka</name>
    <name type="synonym">Propithecus verreauxi coquereli</name>
    <dbReference type="NCBI Taxonomy" id="379532"/>
    <lineage>
        <taxon>Eukaryota</taxon>
        <taxon>Metazoa</taxon>
        <taxon>Chordata</taxon>
        <taxon>Craniata</taxon>
        <taxon>Vertebrata</taxon>
        <taxon>Euteleostomi</taxon>
        <taxon>Mammalia</taxon>
        <taxon>Eutheria</taxon>
        <taxon>Euarchontoglires</taxon>
        <taxon>Primates</taxon>
        <taxon>Strepsirrhini</taxon>
        <taxon>Lemuriformes</taxon>
        <taxon>Indriidae</taxon>
        <taxon>Propithecus</taxon>
    </lineage>
</organism>
<accession>A0A2K6FZL9</accession>
<protein>
    <recommendedName>
        <fullName evidence="2">thioredoxin-dependent peroxiredoxin</fullName>
        <ecNumber evidence="2">1.11.1.24</ecNumber>
    </recommendedName>
</protein>
<dbReference type="Ensembl" id="ENSPCOT00000030056.1">
    <property type="protein sequence ID" value="ENSPCOP00000019406.1"/>
    <property type="gene ID" value="ENSPCOG00000021645.1"/>
</dbReference>
<dbReference type="PROSITE" id="PS51352">
    <property type="entry name" value="THIOREDOXIN_2"/>
    <property type="match status" value="1"/>
</dbReference>
<evidence type="ECO:0000256" key="8">
    <source>
        <dbReference type="SAM" id="SignalP"/>
    </source>
</evidence>
<keyword evidence="5" id="KW-0560">Oxidoreductase</keyword>
<comment type="similarity">
    <text evidence="1">Belongs to the peroxiredoxin family. AhpC/Prx1 subfamily.</text>
</comment>
<dbReference type="InterPro" id="IPR013766">
    <property type="entry name" value="Thioredoxin_domain"/>
</dbReference>
<dbReference type="GO" id="GO:0005829">
    <property type="term" value="C:cytosol"/>
    <property type="evidence" value="ECO:0007669"/>
    <property type="project" value="TreeGrafter"/>
</dbReference>
<dbReference type="EC" id="1.11.1.24" evidence="2"/>
<dbReference type="GeneTree" id="ENSGT00940000153430"/>
<keyword evidence="11" id="KW-1185">Reference proteome</keyword>
<evidence type="ECO:0000256" key="4">
    <source>
        <dbReference type="ARBA" id="ARBA00022862"/>
    </source>
</evidence>
<reference evidence="10" key="1">
    <citation type="submission" date="2025-08" db="UniProtKB">
        <authorList>
            <consortium name="Ensembl"/>
        </authorList>
    </citation>
    <scope>IDENTIFICATION</scope>
</reference>
<keyword evidence="3" id="KW-0575">Peroxidase</keyword>
<feature type="domain" description="Thioredoxin" evidence="9">
    <location>
        <begin position="80"/>
        <end position="179"/>
    </location>
</feature>
<reference evidence="10" key="2">
    <citation type="submission" date="2025-09" db="UniProtKB">
        <authorList>
            <consortium name="Ensembl"/>
        </authorList>
    </citation>
    <scope>IDENTIFICATION</scope>
</reference>
<evidence type="ECO:0000256" key="5">
    <source>
        <dbReference type="ARBA" id="ARBA00023002"/>
    </source>
</evidence>
<dbReference type="InterPro" id="IPR050217">
    <property type="entry name" value="Peroxiredoxin"/>
</dbReference>
<evidence type="ECO:0000313" key="10">
    <source>
        <dbReference type="Ensembl" id="ENSPCOP00000019406.1"/>
    </source>
</evidence>
<evidence type="ECO:0000256" key="6">
    <source>
        <dbReference type="ARBA" id="ARBA00023284"/>
    </source>
</evidence>
<dbReference type="Gene3D" id="3.40.30.10">
    <property type="entry name" value="Glutaredoxin"/>
    <property type="match status" value="1"/>
</dbReference>
<proteinExistence type="inferred from homology"/>
<evidence type="ECO:0000313" key="11">
    <source>
        <dbReference type="Proteomes" id="UP000233160"/>
    </source>
</evidence>
<dbReference type="GO" id="GO:0045454">
    <property type="term" value="P:cell redox homeostasis"/>
    <property type="evidence" value="ECO:0007669"/>
    <property type="project" value="TreeGrafter"/>
</dbReference>
<evidence type="ECO:0000256" key="2">
    <source>
        <dbReference type="ARBA" id="ARBA00013017"/>
    </source>
</evidence>
<dbReference type="GO" id="GO:0008379">
    <property type="term" value="F:thioredoxin peroxidase activity"/>
    <property type="evidence" value="ECO:0007669"/>
    <property type="project" value="TreeGrafter"/>
</dbReference>
<evidence type="ECO:0000259" key="9">
    <source>
        <dbReference type="PROSITE" id="PS51352"/>
    </source>
</evidence>
<dbReference type="GO" id="GO:0006979">
    <property type="term" value="P:response to oxidative stress"/>
    <property type="evidence" value="ECO:0007669"/>
    <property type="project" value="TreeGrafter"/>
</dbReference>
<dbReference type="GO" id="GO:0005783">
    <property type="term" value="C:endoplasmic reticulum"/>
    <property type="evidence" value="ECO:0007669"/>
    <property type="project" value="TreeGrafter"/>
</dbReference>